<dbReference type="InterPro" id="IPR007214">
    <property type="entry name" value="YbaK/aa-tRNA-synth-assoc-dom"/>
</dbReference>
<reference evidence="2 3" key="1">
    <citation type="submission" date="2018-07" db="EMBL/GenBank/DDBJ databases">
        <title>Genomic Encyclopedia of Type Strains, Phase III (KMG-III): the genomes of soil and plant-associated and newly described type strains.</title>
        <authorList>
            <person name="Whitman W."/>
        </authorList>
    </citation>
    <scope>NUCLEOTIDE SEQUENCE [LARGE SCALE GENOMIC DNA]</scope>
    <source>
        <strain evidence="2 3">CECT 8488</strain>
    </source>
</reference>
<comment type="caution">
    <text evidence="2">The sequence shown here is derived from an EMBL/GenBank/DDBJ whole genome shotgun (WGS) entry which is preliminary data.</text>
</comment>
<dbReference type="OrthoDB" id="9786549at2"/>
<dbReference type="PANTHER" id="PTHR30411:SF9">
    <property type="entry name" value="MULTIFUNCTIONAL SER_THR-TRNA DEACYLASE PROXP-Y"/>
    <property type="match status" value="1"/>
</dbReference>
<sequence>MAVSENLRRFLSDRQAQYRVVQHPRTFSASHTAQAAKISAKQLAKAVLLKSRSDYLVAVVPASSHVKMRHLRRCLQDRVRVAKEQEIPSIFKDCDPGAIPALGTAYGLETLVDEQLNREADVYFEAGDHESLVHMSGAEFRRVTADMLHADVGVQNWKAL</sequence>
<keyword evidence="3" id="KW-1185">Reference proteome</keyword>
<dbReference type="EMBL" id="QRDW01000001">
    <property type="protein sequence ID" value="RED53827.1"/>
    <property type="molecule type" value="Genomic_DNA"/>
</dbReference>
<feature type="domain" description="YbaK/aminoacyl-tRNA synthetase-associated" evidence="1">
    <location>
        <begin position="23"/>
        <end position="142"/>
    </location>
</feature>
<dbReference type="GO" id="GO:0002161">
    <property type="term" value="F:aminoacyl-tRNA deacylase activity"/>
    <property type="evidence" value="ECO:0007669"/>
    <property type="project" value="InterPro"/>
</dbReference>
<dbReference type="Gene3D" id="3.90.960.10">
    <property type="entry name" value="YbaK/aminoacyl-tRNA synthetase-associated domain"/>
    <property type="match status" value="1"/>
</dbReference>
<dbReference type="SUPFAM" id="SSF55826">
    <property type="entry name" value="YbaK/ProRS associated domain"/>
    <property type="match status" value="1"/>
</dbReference>
<dbReference type="CDD" id="cd04332">
    <property type="entry name" value="YbaK_like"/>
    <property type="match status" value="1"/>
</dbReference>
<dbReference type="RefSeq" id="WP_115934932.1">
    <property type="nucleotide sequence ID" value="NZ_QRDW01000001.1"/>
</dbReference>
<dbReference type="InterPro" id="IPR036754">
    <property type="entry name" value="YbaK/aa-tRNA-synt-asso_dom_sf"/>
</dbReference>
<dbReference type="Proteomes" id="UP000256845">
    <property type="component" value="Unassembled WGS sequence"/>
</dbReference>
<name>A0A3D9HWH6_9PROT</name>
<protein>
    <submittedName>
        <fullName evidence="2">Ala-tRNA(Pro) deacylase</fullName>
    </submittedName>
</protein>
<proteinExistence type="predicted"/>
<evidence type="ECO:0000313" key="2">
    <source>
        <dbReference type="EMBL" id="RED53827.1"/>
    </source>
</evidence>
<organism evidence="2 3">
    <name type="scientific">Aestuariispira insulae</name>
    <dbReference type="NCBI Taxonomy" id="1461337"/>
    <lineage>
        <taxon>Bacteria</taxon>
        <taxon>Pseudomonadati</taxon>
        <taxon>Pseudomonadota</taxon>
        <taxon>Alphaproteobacteria</taxon>
        <taxon>Rhodospirillales</taxon>
        <taxon>Kiloniellaceae</taxon>
        <taxon>Aestuariispira</taxon>
    </lineage>
</organism>
<evidence type="ECO:0000259" key="1">
    <source>
        <dbReference type="Pfam" id="PF04073"/>
    </source>
</evidence>
<gene>
    <name evidence="2" type="ORF">DFP90_101626</name>
</gene>
<dbReference type="AlphaFoldDB" id="A0A3D9HWH6"/>
<accession>A0A3D9HWH6</accession>
<dbReference type="Pfam" id="PF04073">
    <property type="entry name" value="tRNA_edit"/>
    <property type="match status" value="1"/>
</dbReference>
<dbReference type="PANTHER" id="PTHR30411">
    <property type="entry name" value="CYTOPLASMIC PROTEIN"/>
    <property type="match status" value="1"/>
</dbReference>
<evidence type="ECO:0000313" key="3">
    <source>
        <dbReference type="Proteomes" id="UP000256845"/>
    </source>
</evidence>